<sequence>YITWYLYGISPSDYLSWRSLPPSATHSFLPLSRFMIKRAQGRNRFGMKNFKKRWFRLTNHEFTYHKAKGLWGIPIENILAVERLEEESFKMKNVRIQKPTKHQLPNTTATNQHQCINGRYEPEQLHQSRSPDCMVWRSLEIYIDGHGVPGLSGRPGVCCRSQRGSPEEGLLYTAGCNMSVSASPPLDVLLDVPGNQAQRGLLTVYPALNSVCLYWASSQFSGSLLGLLSIQWVFIGPPLNSVGLYWASSQFSGPSVGLLSIQWASSQFSGPPLNSTDRLVLQYNGFYRLMGSTD</sequence>
<dbReference type="Ensembl" id="ENSHHUT00000014904.1">
    <property type="protein sequence ID" value="ENSHHUP00000014418.1"/>
    <property type="gene ID" value="ENSHHUG00000008917.1"/>
</dbReference>
<accession>A0A4W5KB69</accession>
<keyword evidence="2" id="KW-1185">Reference proteome</keyword>
<dbReference type="InterPro" id="IPR011993">
    <property type="entry name" value="PH-like_dom_sf"/>
</dbReference>
<dbReference type="Gene3D" id="2.30.29.30">
    <property type="entry name" value="Pleckstrin-homology domain (PH domain)/Phosphotyrosine-binding domain (PTB)"/>
    <property type="match status" value="1"/>
</dbReference>
<dbReference type="STRING" id="62062.ENSHHUP00000014393"/>
<name>A0A4W5KB69_9TELE</name>
<dbReference type="AlphaFoldDB" id="A0A4W5KB69"/>
<evidence type="ECO:0008006" key="3">
    <source>
        <dbReference type="Google" id="ProtNLM"/>
    </source>
</evidence>
<dbReference type="GeneTree" id="ENSGT00940000157953"/>
<dbReference type="SUPFAM" id="SSF50729">
    <property type="entry name" value="PH domain-like"/>
    <property type="match status" value="1"/>
</dbReference>
<dbReference type="Proteomes" id="UP000314982">
    <property type="component" value="Unassembled WGS sequence"/>
</dbReference>
<reference evidence="2" key="1">
    <citation type="submission" date="2018-06" db="EMBL/GenBank/DDBJ databases">
        <title>Genome assembly of Danube salmon.</title>
        <authorList>
            <person name="Macqueen D.J."/>
            <person name="Gundappa M.K."/>
        </authorList>
    </citation>
    <scope>NUCLEOTIDE SEQUENCE [LARGE SCALE GENOMIC DNA]</scope>
</reference>
<dbReference type="Ensembl" id="ENSHHUT00000014880.1">
    <property type="protein sequence ID" value="ENSHHUP00000014393.1"/>
    <property type="gene ID" value="ENSHHUG00000008917.1"/>
</dbReference>
<evidence type="ECO:0000313" key="2">
    <source>
        <dbReference type="Proteomes" id="UP000314982"/>
    </source>
</evidence>
<evidence type="ECO:0000313" key="1">
    <source>
        <dbReference type="Ensembl" id="ENSHHUP00000014393.1"/>
    </source>
</evidence>
<proteinExistence type="predicted"/>
<reference evidence="1" key="2">
    <citation type="submission" date="2025-05" db="UniProtKB">
        <authorList>
            <consortium name="Ensembl"/>
        </authorList>
    </citation>
    <scope>IDENTIFICATION</scope>
</reference>
<organism evidence="1 2">
    <name type="scientific">Hucho hucho</name>
    <name type="common">huchen</name>
    <dbReference type="NCBI Taxonomy" id="62062"/>
    <lineage>
        <taxon>Eukaryota</taxon>
        <taxon>Metazoa</taxon>
        <taxon>Chordata</taxon>
        <taxon>Craniata</taxon>
        <taxon>Vertebrata</taxon>
        <taxon>Euteleostomi</taxon>
        <taxon>Actinopterygii</taxon>
        <taxon>Neopterygii</taxon>
        <taxon>Teleostei</taxon>
        <taxon>Protacanthopterygii</taxon>
        <taxon>Salmoniformes</taxon>
        <taxon>Salmonidae</taxon>
        <taxon>Salmoninae</taxon>
        <taxon>Hucho</taxon>
    </lineage>
</organism>
<protein>
    <recommendedName>
        <fullName evidence="3">PH domain-containing protein</fullName>
    </recommendedName>
</protein>